<keyword evidence="1" id="KW-0479">Metal-binding</keyword>
<dbReference type="InterPro" id="IPR000315">
    <property type="entry name" value="Znf_B-box"/>
</dbReference>
<dbReference type="Pfam" id="PF00643">
    <property type="entry name" value="zf-B_box"/>
    <property type="match status" value="1"/>
</dbReference>
<dbReference type="PANTHER" id="PTHR25462">
    <property type="entry name" value="BONUS, ISOFORM C-RELATED"/>
    <property type="match status" value="1"/>
</dbReference>
<feature type="domain" description="B box-type" evidence="3">
    <location>
        <begin position="59"/>
        <end position="100"/>
    </location>
</feature>
<evidence type="ECO:0000256" key="1">
    <source>
        <dbReference type="PROSITE-ProRule" id="PRU00024"/>
    </source>
</evidence>
<keyword evidence="1" id="KW-0862">Zinc</keyword>
<dbReference type="InterPro" id="IPR047153">
    <property type="entry name" value="TRIM45/56/19-like"/>
</dbReference>
<dbReference type="CDD" id="cd19757">
    <property type="entry name" value="Bbox1"/>
    <property type="match status" value="1"/>
</dbReference>
<evidence type="ECO:0000259" key="3">
    <source>
        <dbReference type="PROSITE" id="PS50119"/>
    </source>
</evidence>
<dbReference type="Proteomes" id="UP001186944">
    <property type="component" value="Unassembled WGS sequence"/>
</dbReference>
<sequence>MATALTSQLRCELCGSRKSSEWKCYECSQIMCKRCKKLHVKANISKYHNFVSLKQSREESKDRCPNHPSETCTKECTTCGQFVCDVCIQQKHRGHQVLFVQQEITEMREMCRRNLSDVKEIGLSIALKEMETFRQLGDDYKAKTQELLKEVTSRYSAWVAMAKDIQNDLLQQIQSVYKLDMGYYETEGKLRQNLILEMEDVIQNFQEGNIGGHEGHQRPPQTEGNQQENGGDDDASTCSGETPPYA</sequence>
<dbReference type="PANTHER" id="PTHR25462:SF296">
    <property type="entry name" value="MEIOTIC P26, ISOFORM F"/>
    <property type="match status" value="1"/>
</dbReference>
<keyword evidence="1" id="KW-0863">Zinc-finger</keyword>
<name>A0AA89BU01_PINIB</name>
<feature type="region of interest" description="Disordered" evidence="2">
    <location>
        <begin position="208"/>
        <end position="246"/>
    </location>
</feature>
<proteinExistence type="predicted"/>
<dbReference type="EMBL" id="VSWD01000010">
    <property type="protein sequence ID" value="KAK3090774.1"/>
    <property type="molecule type" value="Genomic_DNA"/>
</dbReference>
<keyword evidence="5" id="KW-1185">Reference proteome</keyword>
<organism evidence="4 5">
    <name type="scientific">Pinctada imbricata</name>
    <name type="common">Atlantic pearl-oyster</name>
    <name type="synonym">Pinctada martensii</name>
    <dbReference type="NCBI Taxonomy" id="66713"/>
    <lineage>
        <taxon>Eukaryota</taxon>
        <taxon>Metazoa</taxon>
        <taxon>Spiralia</taxon>
        <taxon>Lophotrochozoa</taxon>
        <taxon>Mollusca</taxon>
        <taxon>Bivalvia</taxon>
        <taxon>Autobranchia</taxon>
        <taxon>Pteriomorphia</taxon>
        <taxon>Pterioida</taxon>
        <taxon>Pterioidea</taxon>
        <taxon>Pteriidae</taxon>
        <taxon>Pinctada</taxon>
    </lineage>
</organism>
<evidence type="ECO:0000313" key="4">
    <source>
        <dbReference type="EMBL" id="KAK3090774.1"/>
    </source>
</evidence>
<reference evidence="4" key="1">
    <citation type="submission" date="2019-08" db="EMBL/GenBank/DDBJ databases">
        <title>The improved chromosome-level genome for the pearl oyster Pinctada fucata martensii using PacBio sequencing and Hi-C.</title>
        <authorList>
            <person name="Zheng Z."/>
        </authorList>
    </citation>
    <scope>NUCLEOTIDE SEQUENCE</scope>
    <source>
        <strain evidence="4">ZZ-2019</strain>
        <tissue evidence="4">Adductor muscle</tissue>
    </source>
</reference>
<feature type="compositionally biased region" description="Polar residues" evidence="2">
    <location>
        <begin position="219"/>
        <end position="229"/>
    </location>
</feature>
<dbReference type="GO" id="GO:0008270">
    <property type="term" value="F:zinc ion binding"/>
    <property type="evidence" value="ECO:0007669"/>
    <property type="project" value="UniProtKB-KW"/>
</dbReference>
<accession>A0AA89BU01</accession>
<evidence type="ECO:0000256" key="2">
    <source>
        <dbReference type="SAM" id="MobiDB-lite"/>
    </source>
</evidence>
<dbReference type="AlphaFoldDB" id="A0AA89BU01"/>
<dbReference type="SUPFAM" id="SSF57845">
    <property type="entry name" value="B-box zinc-binding domain"/>
    <property type="match status" value="1"/>
</dbReference>
<dbReference type="Gene3D" id="3.30.160.60">
    <property type="entry name" value="Classic Zinc Finger"/>
    <property type="match status" value="1"/>
</dbReference>
<evidence type="ECO:0000313" key="5">
    <source>
        <dbReference type="Proteomes" id="UP001186944"/>
    </source>
</evidence>
<dbReference type="SMART" id="SM00336">
    <property type="entry name" value="BBOX"/>
    <property type="match status" value="2"/>
</dbReference>
<protein>
    <recommendedName>
        <fullName evidence="3">B box-type domain-containing protein</fullName>
    </recommendedName>
</protein>
<comment type="caution">
    <text evidence="4">The sequence shown here is derived from an EMBL/GenBank/DDBJ whole genome shotgun (WGS) entry which is preliminary data.</text>
</comment>
<dbReference type="PROSITE" id="PS50119">
    <property type="entry name" value="ZF_BBOX"/>
    <property type="match status" value="2"/>
</dbReference>
<gene>
    <name evidence="4" type="ORF">FSP39_014509</name>
</gene>
<feature type="domain" description="B box-type" evidence="3">
    <location>
        <begin position="6"/>
        <end position="53"/>
    </location>
</feature>